<reference evidence="4 5" key="1">
    <citation type="submission" date="2015-07" db="EMBL/GenBank/DDBJ databases">
        <title>Genome sequence of Leptolinea tardivitalis DSM 16556.</title>
        <authorList>
            <person name="Hemp J."/>
            <person name="Ward L.M."/>
            <person name="Pace L.A."/>
            <person name="Fischer W.W."/>
        </authorList>
    </citation>
    <scope>NUCLEOTIDE SEQUENCE [LARGE SCALE GENOMIC DNA]</scope>
    <source>
        <strain evidence="4 5">YMTK-2</strain>
    </source>
</reference>
<evidence type="ECO:0000259" key="3">
    <source>
        <dbReference type="PROSITE" id="PS50110"/>
    </source>
</evidence>
<dbReference type="InterPro" id="IPR011006">
    <property type="entry name" value="CheY-like_superfamily"/>
</dbReference>
<comment type="caution">
    <text evidence="4">The sequence shown here is derived from an EMBL/GenBank/DDBJ whole genome shotgun (WGS) entry which is preliminary data.</text>
</comment>
<dbReference type="GO" id="GO:0003677">
    <property type="term" value="F:DNA binding"/>
    <property type="evidence" value="ECO:0007669"/>
    <property type="project" value="InterPro"/>
</dbReference>
<feature type="compositionally biased region" description="Basic and acidic residues" evidence="2">
    <location>
        <begin position="473"/>
        <end position="489"/>
    </location>
</feature>
<gene>
    <name evidence="4" type="ORF">ADM99_12730</name>
</gene>
<keyword evidence="1" id="KW-0597">Phosphoprotein</keyword>
<dbReference type="AlphaFoldDB" id="A0A0P6XIW3"/>
<dbReference type="OrthoDB" id="166601at2"/>
<accession>A0A0P6XIW3</accession>
<feature type="region of interest" description="Disordered" evidence="2">
    <location>
        <begin position="428"/>
        <end position="519"/>
    </location>
</feature>
<dbReference type="InterPro" id="IPR001789">
    <property type="entry name" value="Sig_transdc_resp-reg_receiver"/>
</dbReference>
<feature type="compositionally biased region" description="Polar residues" evidence="2">
    <location>
        <begin position="306"/>
        <end position="325"/>
    </location>
</feature>
<dbReference type="GO" id="GO:0006313">
    <property type="term" value="P:DNA transposition"/>
    <property type="evidence" value="ECO:0007669"/>
    <property type="project" value="InterPro"/>
</dbReference>
<name>A0A0P6XIW3_9CHLR</name>
<dbReference type="RefSeq" id="WP_062422875.1">
    <property type="nucleotide sequence ID" value="NZ_BBYA01000011.1"/>
</dbReference>
<dbReference type="InterPro" id="IPR002686">
    <property type="entry name" value="Transposase_17"/>
</dbReference>
<dbReference type="Proteomes" id="UP000050430">
    <property type="component" value="Unassembled WGS sequence"/>
</dbReference>
<dbReference type="STRING" id="229920.ADM99_12730"/>
<feature type="region of interest" description="Disordered" evidence="2">
    <location>
        <begin position="306"/>
        <end position="394"/>
    </location>
</feature>
<evidence type="ECO:0000256" key="2">
    <source>
        <dbReference type="SAM" id="MobiDB-lite"/>
    </source>
</evidence>
<dbReference type="GO" id="GO:0004803">
    <property type="term" value="F:transposase activity"/>
    <property type="evidence" value="ECO:0007669"/>
    <property type="project" value="InterPro"/>
</dbReference>
<sequence>MPLDVLVTTPSGPFGELIRLTLEADPEFRCTLLDNSGELRSTLQESTFQAVIFDCSFLQPDPTQVSALLKDEFPGIALLLIPSDHRMDSTAIRSIPAAGYVSRPFDSSILQATVRAAIQKKRTPVAVDPSPEPIIRKDTSWWNAFQVGILETAATGGLIIQNGLVIASTPGISAALQQQVTASVLRFWNPDESSDLMRYVKDLVTGQEWMMYASKVEDGSVLALLFQPQTPVTKVRSQTLNMAKEISTLMVKPAVQEKTSEVRFFESPEPPKLHEILGQKLEPEAPRVIKNSFPVEWFREADLPEFNQSSEKGNPEQEANTSDQVPYTPADETEKFEQTNSGKTPVGISADEPDAEKSNKLTEEPEPVESSSAYDRLEQSPVETINSNVPISPVEIQEKPLTSTVESEKEHFPSVDLTVEPYVDNGLDSMQPIPLGRKKENLTSSVNTSTEKKLDNPADQHPPVEITQPLVRQIREEPNESIPVDKEINPEVSADSGLDQEPELSSSGDMEEKKAVAPMEEEILDRYLSYVDTAQEKVEIDSEPIPETQSQMAPLDKEQAPVNETIHTGFTEPVITPFAAEDTKEDASVESSESSVAGVSPLQASLQPPDDNLLLKMNHLEEPDHEVETETYTVAMVPRLESTILHRQLAGILNQTMSRLCLAFNWKLDNLTIRPTYMQWMVTIPVSIAPEDMVNIVKKETTQEIKKSGFVESATEEEFWASESMSAPGKDFIPSIHWQNFILRRKTHEIA</sequence>
<evidence type="ECO:0000256" key="1">
    <source>
        <dbReference type="PROSITE-ProRule" id="PRU00169"/>
    </source>
</evidence>
<evidence type="ECO:0000313" key="4">
    <source>
        <dbReference type="EMBL" id="KPL71124.1"/>
    </source>
</evidence>
<evidence type="ECO:0000313" key="5">
    <source>
        <dbReference type="Proteomes" id="UP000050430"/>
    </source>
</evidence>
<feature type="modified residue" description="4-aspartylphosphate" evidence="1">
    <location>
        <position position="54"/>
    </location>
</feature>
<dbReference type="GO" id="GO:0000160">
    <property type="term" value="P:phosphorelay signal transduction system"/>
    <property type="evidence" value="ECO:0007669"/>
    <property type="project" value="InterPro"/>
</dbReference>
<organism evidence="4 5">
    <name type="scientific">Leptolinea tardivitalis</name>
    <dbReference type="NCBI Taxonomy" id="229920"/>
    <lineage>
        <taxon>Bacteria</taxon>
        <taxon>Bacillati</taxon>
        <taxon>Chloroflexota</taxon>
        <taxon>Anaerolineae</taxon>
        <taxon>Anaerolineales</taxon>
        <taxon>Anaerolineaceae</taxon>
        <taxon>Leptolinea</taxon>
    </lineage>
</organism>
<keyword evidence="5" id="KW-1185">Reference proteome</keyword>
<feature type="domain" description="Response regulatory" evidence="3">
    <location>
        <begin position="4"/>
        <end position="118"/>
    </location>
</feature>
<dbReference type="Pfam" id="PF01797">
    <property type="entry name" value="Y1_Tnp"/>
    <property type="match status" value="1"/>
</dbReference>
<protein>
    <recommendedName>
        <fullName evidence="3">Response regulatory domain-containing protein</fullName>
    </recommendedName>
</protein>
<dbReference type="Gene3D" id="3.30.70.1290">
    <property type="entry name" value="Transposase IS200-like"/>
    <property type="match status" value="1"/>
</dbReference>
<dbReference type="EMBL" id="LGCK01000012">
    <property type="protein sequence ID" value="KPL71124.1"/>
    <property type="molecule type" value="Genomic_DNA"/>
</dbReference>
<proteinExistence type="predicted"/>
<dbReference type="PROSITE" id="PS50110">
    <property type="entry name" value="RESPONSE_REGULATORY"/>
    <property type="match status" value="1"/>
</dbReference>
<dbReference type="InterPro" id="IPR036515">
    <property type="entry name" value="Transposase_17_sf"/>
</dbReference>
<feature type="compositionally biased region" description="Polar residues" evidence="2">
    <location>
        <begin position="381"/>
        <end position="390"/>
    </location>
</feature>
<dbReference type="SUPFAM" id="SSF52172">
    <property type="entry name" value="CheY-like"/>
    <property type="match status" value="1"/>
</dbReference>
<dbReference type="Gene3D" id="3.40.50.2300">
    <property type="match status" value="1"/>
</dbReference>